<dbReference type="OrthoDB" id="1077582at2759"/>
<evidence type="ECO:0000313" key="11">
    <source>
        <dbReference type="Proteomes" id="UP000054217"/>
    </source>
</evidence>
<sequence>MVDPSVKIPLNVSSLVGMVFPLLAVYFVTALLVIFPGTVVWRRSLLPFTLWLGLRVGACLDVSGGDPIKAQANQSHALFTFMIVMRCIVWAVYSDQVRPIPGTPADANVKRASVRAALQNACDLALGFRELSWQGPSKPRTLLQVPPSQQRFPFLRGRILSVILHLILGDALLFALQSFSPELSTPGGGSVFDPSLPASWRYLRSTTMTFLFGTLIYVTTRTVYDAISVLAILILRQSPSQWPPLFFSPWRATSLTELWGDRWHHLNRSYMVALGAKPVSRIFGRAAGVLGAFTISGLMHDLGLRAVGRGSDFVAIFGFFFMMGVGVVMESAWKSMSGRLPSGIGGRLWILGWLGLWGNRAADAWLTRGAAASGLVPGPYRPFKLVWAFVTEP</sequence>
<reference evidence="10 11" key="1">
    <citation type="submission" date="2014-04" db="EMBL/GenBank/DDBJ databases">
        <authorList>
            <consortium name="DOE Joint Genome Institute"/>
            <person name="Kuo A."/>
            <person name="Kohler A."/>
            <person name="Costa M.D."/>
            <person name="Nagy L.G."/>
            <person name="Floudas D."/>
            <person name="Copeland A."/>
            <person name="Barry K.W."/>
            <person name="Cichocki N."/>
            <person name="Veneault-Fourrey C."/>
            <person name="LaButti K."/>
            <person name="Lindquist E.A."/>
            <person name="Lipzen A."/>
            <person name="Lundell T."/>
            <person name="Morin E."/>
            <person name="Murat C."/>
            <person name="Sun H."/>
            <person name="Tunlid A."/>
            <person name="Henrissat B."/>
            <person name="Grigoriev I.V."/>
            <person name="Hibbett D.S."/>
            <person name="Martin F."/>
            <person name="Nordberg H.P."/>
            <person name="Cantor M.N."/>
            <person name="Hua S.X."/>
        </authorList>
    </citation>
    <scope>NUCLEOTIDE SEQUENCE [LARGE SCALE GENOMIC DNA]</scope>
    <source>
        <strain evidence="10 11">Marx 270</strain>
    </source>
</reference>
<evidence type="ECO:0000256" key="3">
    <source>
        <dbReference type="ARBA" id="ARBA00007282"/>
    </source>
</evidence>
<keyword evidence="7 8" id="KW-0472">Membrane</keyword>
<name>A0A0C3K0N0_PISTI</name>
<dbReference type="Pfam" id="PF13813">
    <property type="entry name" value="MBOAT_2"/>
    <property type="match status" value="1"/>
</dbReference>
<keyword evidence="4" id="KW-0808">Transferase</keyword>
<comment type="subcellular location">
    <subcellularLocation>
        <location evidence="1">Membrane</location>
        <topology evidence="1">Multi-pass membrane protein</topology>
    </subcellularLocation>
</comment>
<comment type="pathway">
    <text evidence="2">Secondary metabolite biosynthesis.</text>
</comment>
<dbReference type="InParanoid" id="A0A0C3K0N0"/>
<dbReference type="GO" id="GO:0006629">
    <property type="term" value="P:lipid metabolic process"/>
    <property type="evidence" value="ECO:0007669"/>
    <property type="project" value="InterPro"/>
</dbReference>
<dbReference type="GO" id="GO:0016020">
    <property type="term" value="C:membrane"/>
    <property type="evidence" value="ECO:0007669"/>
    <property type="project" value="UniProtKB-SubCell"/>
</dbReference>
<evidence type="ECO:0000256" key="2">
    <source>
        <dbReference type="ARBA" id="ARBA00005179"/>
    </source>
</evidence>
<reference evidence="11" key="2">
    <citation type="submission" date="2015-01" db="EMBL/GenBank/DDBJ databases">
        <title>Evolutionary Origins and Diversification of the Mycorrhizal Mutualists.</title>
        <authorList>
            <consortium name="DOE Joint Genome Institute"/>
            <consortium name="Mycorrhizal Genomics Consortium"/>
            <person name="Kohler A."/>
            <person name="Kuo A."/>
            <person name="Nagy L.G."/>
            <person name="Floudas D."/>
            <person name="Copeland A."/>
            <person name="Barry K.W."/>
            <person name="Cichocki N."/>
            <person name="Veneault-Fourrey C."/>
            <person name="LaButti K."/>
            <person name="Lindquist E.A."/>
            <person name="Lipzen A."/>
            <person name="Lundell T."/>
            <person name="Morin E."/>
            <person name="Murat C."/>
            <person name="Riley R."/>
            <person name="Ohm R."/>
            <person name="Sun H."/>
            <person name="Tunlid A."/>
            <person name="Henrissat B."/>
            <person name="Grigoriev I.V."/>
            <person name="Hibbett D.S."/>
            <person name="Martin F."/>
        </authorList>
    </citation>
    <scope>NUCLEOTIDE SEQUENCE [LARGE SCALE GENOMIC DNA]</scope>
    <source>
        <strain evidence="11">Marx 270</strain>
    </source>
</reference>
<dbReference type="AlphaFoldDB" id="A0A0C3K0N0"/>
<dbReference type="PANTHER" id="PTHR31595:SF57">
    <property type="entry name" value="OS04G0481900 PROTEIN"/>
    <property type="match status" value="1"/>
</dbReference>
<keyword evidence="5 8" id="KW-0812">Transmembrane</keyword>
<evidence type="ECO:0000256" key="1">
    <source>
        <dbReference type="ARBA" id="ARBA00004141"/>
    </source>
</evidence>
<dbReference type="STRING" id="870435.A0A0C3K0N0"/>
<evidence type="ECO:0000259" key="9">
    <source>
        <dbReference type="Pfam" id="PF13813"/>
    </source>
</evidence>
<organism evidence="10 11">
    <name type="scientific">Pisolithus tinctorius Marx 270</name>
    <dbReference type="NCBI Taxonomy" id="870435"/>
    <lineage>
        <taxon>Eukaryota</taxon>
        <taxon>Fungi</taxon>
        <taxon>Dikarya</taxon>
        <taxon>Basidiomycota</taxon>
        <taxon>Agaricomycotina</taxon>
        <taxon>Agaricomycetes</taxon>
        <taxon>Agaricomycetidae</taxon>
        <taxon>Boletales</taxon>
        <taxon>Sclerodermatineae</taxon>
        <taxon>Pisolithaceae</taxon>
        <taxon>Pisolithus</taxon>
    </lineage>
</organism>
<feature type="transmembrane region" description="Helical" evidence="8">
    <location>
        <begin position="313"/>
        <end position="333"/>
    </location>
</feature>
<evidence type="ECO:0000313" key="10">
    <source>
        <dbReference type="EMBL" id="KIO14948.1"/>
    </source>
</evidence>
<dbReference type="InterPro" id="IPR032805">
    <property type="entry name" value="Wax_synthase_dom"/>
</dbReference>
<dbReference type="PANTHER" id="PTHR31595">
    <property type="entry name" value="LONG-CHAIN-ALCOHOL O-FATTY-ACYLTRANSFERASE 3-RELATED"/>
    <property type="match status" value="1"/>
</dbReference>
<dbReference type="Proteomes" id="UP000054217">
    <property type="component" value="Unassembled WGS sequence"/>
</dbReference>
<dbReference type="GO" id="GO:0008374">
    <property type="term" value="F:O-acyltransferase activity"/>
    <property type="evidence" value="ECO:0007669"/>
    <property type="project" value="InterPro"/>
</dbReference>
<keyword evidence="11" id="KW-1185">Reference proteome</keyword>
<proteinExistence type="inferred from homology"/>
<comment type="similarity">
    <text evidence="3">Belongs to the wax synthase family.</text>
</comment>
<gene>
    <name evidence="10" type="ORF">M404DRAFT_991683</name>
</gene>
<evidence type="ECO:0000256" key="7">
    <source>
        <dbReference type="ARBA" id="ARBA00023136"/>
    </source>
</evidence>
<dbReference type="EMBL" id="KN831944">
    <property type="protein sequence ID" value="KIO14948.1"/>
    <property type="molecule type" value="Genomic_DNA"/>
</dbReference>
<feature type="domain" description="Wax synthase" evidence="9">
    <location>
        <begin position="242"/>
        <end position="321"/>
    </location>
</feature>
<keyword evidence="6 8" id="KW-1133">Transmembrane helix</keyword>
<feature type="transmembrane region" description="Helical" evidence="8">
    <location>
        <begin position="12"/>
        <end position="33"/>
    </location>
</feature>
<dbReference type="InterPro" id="IPR044851">
    <property type="entry name" value="Wax_synthase"/>
</dbReference>
<feature type="transmembrane region" description="Helical" evidence="8">
    <location>
        <begin position="159"/>
        <end position="179"/>
    </location>
</feature>
<accession>A0A0C3K0N0</accession>
<feature type="transmembrane region" description="Helical" evidence="8">
    <location>
        <begin position="286"/>
        <end position="307"/>
    </location>
</feature>
<evidence type="ECO:0000256" key="8">
    <source>
        <dbReference type="SAM" id="Phobius"/>
    </source>
</evidence>
<protein>
    <recommendedName>
        <fullName evidence="9">Wax synthase domain-containing protein</fullName>
    </recommendedName>
</protein>
<evidence type="ECO:0000256" key="4">
    <source>
        <dbReference type="ARBA" id="ARBA00022679"/>
    </source>
</evidence>
<evidence type="ECO:0000256" key="6">
    <source>
        <dbReference type="ARBA" id="ARBA00022989"/>
    </source>
</evidence>
<dbReference type="HOGENOM" id="CLU_034105_0_0_1"/>
<evidence type="ECO:0000256" key="5">
    <source>
        <dbReference type="ARBA" id="ARBA00022692"/>
    </source>
</evidence>